<dbReference type="EMBL" id="MLAK01000796">
    <property type="protein sequence ID" value="OHT04332.1"/>
    <property type="molecule type" value="Genomic_DNA"/>
</dbReference>
<organism evidence="4 5">
    <name type="scientific">Tritrichomonas foetus</name>
    <dbReference type="NCBI Taxonomy" id="1144522"/>
    <lineage>
        <taxon>Eukaryota</taxon>
        <taxon>Metamonada</taxon>
        <taxon>Parabasalia</taxon>
        <taxon>Tritrichomonadida</taxon>
        <taxon>Tritrichomonadidae</taxon>
        <taxon>Tritrichomonas</taxon>
    </lineage>
</organism>
<sequence>MASVTNESFALNGSFVVAIETNKTPSRIQITEQPEKYDNSPLCQYIQKCFPIKTTTIPKLLASIEDDHKQYPNLYLTKREVVLIPGEEPLKPVERIQCIKDLLAHLFTQTQIETSAQGYAKIAVGTITDYQKYVLTNVVNHFHRLLINDNYYNTPESRKDFYTLIFSLFIPISLKTSPVRIAAPVDLLHGSLPVSSPRDLCIIVKSPTDIQILSHDTMSWPSVEYDDKSYVDGNLLHLKSVDSEKYVDLICHANISPTTWRQILWPNSAPHRTSIISVIESCKSFGNPPKPPKQPKNAPPSSGTGITPSMIKNSKMNAAAATGIARAVSSIDNSFSLAFYATFVADNKVFERVLKAMLVLFISEHREMQLLKLVAYFELDRTIDLNEMFRKNNNYFRTITFYVNFVSDEYKRTTVKDLHLMIAAADMWSFDHPDEKDLQTVDTLIHKFFTILIEQIDKIPPNVRTLCRYLRLLSERKFRDPKLIYRAIYAVFLLRFIFPSLCAPMDLGIDMMKIKQRELAKVIQFTKLLAFAGQNQHIVGEHQGDRKSMNDVIDKNTPLVIKFYNAICTEGHGETSHITKTELIESAMVFHEYVLNNEKALSEFTPPQLFENIYVDELLTEFVSSSLE</sequence>
<dbReference type="VEuPathDB" id="TrichDB:TRFO_28152"/>
<dbReference type="Pfam" id="PF00616">
    <property type="entry name" value="RasGAP"/>
    <property type="match status" value="1"/>
</dbReference>
<reference evidence="4" key="1">
    <citation type="submission" date="2016-10" db="EMBL/GenBank/DDBJ databases">
        <authorList>
            <person name="Benchimol M."/>
            <person name="Almeida L.G."/>
            <person name="Vasconcelos A.T."/>
            <person name="Perreira-Neves A."/>
            <person name="Rosa I.A."/>
            <person name="Tasca T."/>
            <person name="Bogo M.R."/>
            <person name="de Souza W."/>
        </authorList>
    </citation>
    <scope>NUCLEOTIDE SEQUENCE [LARGE SCALE GENOMIC DNA]</scope>
    <source>
        <strain evidence="4">K</strain>
    </source>
</reference>
<dbReference type="AlphaFoldDB" id="A0A1J4K3K9"/>
<keyword evidence="5" id="KW-1185">Reference proteome</keyword>
<feature type="domain" description="Ras-GAP" evidence="3">
    <location>
        <begin position="349"/>
        <end position="534"/>
    </location>
</feature>
<dbReference type="SUPFAM" id="SSF48350">
    <property type="entry name" value="GTPase activation domain, GAP"/>
    <property type="match status" value="1"/>
</dbReference>
<dbReference type="CDD" id="cd04519">
    <property type="entry name" value="RasGAP"/>
    <property type="match status" value="1"/>
</dbReference>
<dbReference type="GeneID" id="94840706"/>
<name>A0A1J4K3K9_9EUKA</name>
<comment type="caution">
    <text evidence="4">The sequence shown here is derived from an EMBL/GenBank/DDBJ whole genome shotgun (WGS) entry which is preliminary data.</text>
</comment>
<dbReference type="PROSITE" id="PS50018">
    <property type="entry name" value="RAS_GTPASE_ACTIV_2"/>
    <property type="match status" value="1"/>
</dbReference>
<dbReference type="Proteomes" id="UP000179807">
    <property type="component" value="Unassembled WGS sequence"/>
</dbReference>
<protein>
    <recommendedName>
        <fullName evidence="3">Ras-GAP domain-containing protein</fullName>
    </recommendedName>
</protein>
<evidence type="ECO:0000256" key="1">
    <source>
        <dbReference type="ARBA" id="ARBA00022468"/>
    </source>
</evidence>
<accession>A0A1J4K3K9</accession>
<dbReference type="SMART" id="SM00323">
    <property type="entry name" value="RasGAP"/>
    <property type="match status" value="1"/>
</dbReference>
<evidence type="ECO:0000256" key="2">
    <source>
        <dbReference type="SAM" id="MobiDB-lite"/>
    </source>
</evidence>
<feature type="compositionally biased region" description="Pro residues" evidence="2">
    <location>
        <begin position="288"/>
        <end position="298"/>
    </location>
</feature>
<keyword evidence="1" id="KW-0343">GTPase activation</keyword>
<dbReference type="InterPro" id="IPR001936">
    <property type="entry name" value="RasGAP_dom"/>
</dbReference>
<feature type="region of interest" description="Disordered" evidence="2">
    <location>
        <begin position="286"/>
        <end position="306"/>
    </location>
</feature>
<evidence type="ECO:0000313" key="5">
    <source>
        <dbReference type="Proteomes" id="UP000179807"/>
    </source>
</evidence>
<dbReference type="InterPro" id="IPR008936">
    <property type="entry name" value="Rho_GTPase_activation_prot"/>
</dbReference>
<evidence type="ECO:0000313" key="4">
    <source>
        <dbReference type="EMBL" id="OHT04332.1"/>
    </source>
</evidence>
<gene>
    <name evidence="4" type="ORF">TRFO_28152</name>
</gene>
<dbReference type="RefSeq" id="XP_068357468.1">
    <property type="nucleotide sequence ID" value="XM_068506002.1"/>
</dbReference>
<dbReference type="GO" id="GO:0005096">
    <property type="term" value="F:GTPase activator activity"/>
    <property type="evidence" value="ECO:0007669"/>
    <property type="project" value="UniProtKB-KW"/>
</dbReference>
<dbReference type="PANTHER" id="PTHR10194">
    <property type="entry name" value="RAS GTPASE-ACTIVATING PROTEINS"/>
    <property type="match status" value="1"/>
</dbReference>
<proteinExistence type="predicted"/>
<dbReference type="Gene3D" id="1.10.506.10">
    <property type="entry name" value="GTPase Activation - p120gap, domain 1"/>
    <property type="match status" value="1"/>
</dbReference>
<dbReference type="InterPro" id="IPR039360">
    <property type="entry name" value="Ras_GTPase"/>
</dbReference>
<evidence type="ECO:0000259" key="3">
    <source>
        <dbReference type="PROSITE" id="PS50018"/>
    </source>
</evidence>
<dbReference type="PANTHER" id="PTHR10194:SF60">
    <property type="entry name" value="RAS GTPASE-ACTIVATING PROTEIN RASKOL"/>
    <property type="match status" value="1"/>
</dbReference>
<dbReference type="OrthoDB" id="10645988at2759"/>